<dbReference type="Proteomes" id="UP001165090">
    <property type="component" value="Unassembled WGS sequence"/>
</dbReference>
<protein>
    <submittedName>
        <fullName evidence="3">Uncharacterized protein</fullName>
    </submittedName>
</protein>
<name>A0ABQ5SKT7_9CHLO</name>
<dbReference type="EMBL" id="BSDZ01000089">
    <property type="protein sequence ID" value="GLI70073.1"/>
    <property type="molecule type" value="Genomic_DNA"/>
</dbReference>
<sequence>MISLLGKLGFEPKDRATERIFTSPNSNSIISDNDSVMSTTSCMDGKPPLQRFGMLEGEESLTLQERLRARRLQMTENGTMLEDLLSWKDAPENLYQAGAQPDAQPVPAAQQEPQLESGENYVQQCAGCLMAPSGLAGAAEAIELAYQRLDETTEAEVFKGFHVQVSELIAQLERLRSEAATMEARKEGLCTASTDLEGSSITTKFAIIPTASCPVTGATRLPSSVDAADAAATLISIDEAAQQTLELYPAAEPMQPAAHPKTPERRLPPEAHKWGLQECRSWAGEQQWSSWAEVEAFTKTLEPTLAEAVREGSLEHNPVVAFGKEQAAAPAISYMQLKLMELCGSNRWGTASIKAASLEGPHKRRPFLADFLRAAKGITEPCVQRGGIRL</sequence>
<evidence type="ECO:0000313" key="3">
    <source>
        <dbReference type="EMBL" id="GLI70073.1"/>
    </source>
</evidence>
<organism evidence="3 4">
    <name type="scientific">Volvox africanus</name>
    <dbReference type="NCBI Taxonomy" id="51714"/>
    <lineage>
        <taxon>Eukaryota</taxon>
        <taxon>Viridiplantae</taxon>
        <taxon>Chlorophyta</taxon>
        <taxon>core chlorophytes</taxon>
        <taxon>Chlorophyceae</taxon>
        <taxon>CS clade</taxon>
        <taxon>Chlamydomonadales</taxon>
        <taxon>Volvocaceae</taxon>
        <taxon>Volvox</taxon>
    </lineage>
</organism>
<feature type="region of interest" description="Disordered" evidence="2">
    <location>
        <begin position="98"/>
        <end position="117"/>
    </location>
</feature>
<evidence type="ECO:0000313" key="4">
    <source>
        <dbReference type="Proteomes" id="UP001165090"/>
    </source>
</evidence>
<evidence type="ECO:0000256" key="1">
    <source>
        <dbReference type="SAM" id="Coils"/>
    </source>
</evidence>
<accession>A0ABQ5SKT7</accession>
<proteinExistence type="predicted"/>
<comment type="caution">
    <text evidence="3">The sequence shown here is derived from an EMBL/GenBank/DDBJ whole genome shotgun (WGS) entry which is preliminary data.</text>
</comment>
<keyword evidence="1" id="KW-0175">Coiled coil</keyword>
<gene>
    <name evidence="3" type="ORF">VaNZ11_014845</name>
</gene>
<evidence type="ECO:0000256" key="2">
    <source>
        <dbReference type="SAM" id="MobiDB-lite"/>
    </source>
</evidence>
<feature type="compositionally biased region" description="Low complexity" evidence="2">
    <location>
        <begin position="98"/>
        <end position="114"/>
    </location>
</feature>
<reference evidence="3 4" key="1">
    <citation type="journal article" date="2023" name="IScience">
        <title>Expanded male sex-determining region conserved during the evolution of homothallism in the green alga Volvox.</title>
        <authorList>
            <person name="Yamamoto K."/>
            <person name="Matsuzaki R."/>
            <person name="Mahakham W."/>
            <person name="Heman W."/>
            <person name="Sekimoto H."/>
            <person name="Kawachi M."/>
            <person name="Minakuchi Y."/>
            <person name="Toyoda A."/>
            <person name="Nozaki H."/>
        </authorList>
    </citation>
    <scope>NUCLEOTIDE SEQUENCE [LARGE SCALE GENOMIC DNA]</scope>
    <source>
        <strain evidence="3 4">NIES-4468</strain>
    </source>
</reference>
<keyword evidence="4" id="KW-1185">Reference proteome</keyword>
<feature type="coiled-coil region" evidence="1">
    <location>
        <begin position="165"/>
        <end position="192"/>
    </location>
</feature>